<dbReference type="OrthoDB" id="9771846at2"/>
<proteinExistence type="predicted"/>
<comment type="caution">
    <text evidence="4">The sequence shown here is derived from an EMBL/GenBank/DDBJ whole genome shotgun (WGS) entry which is preliminary data.</text>
</comment>
<name>A0A318NSB7_9ACTN</name>
<evidence type="ECO:0000256" key="3">
    <source>
        <dbReference type="SAM" id="MobiDB-lite"/>
    </source>
</evidence>
<evidence type="ECO:0000313" key="4">
    <source>
        <dbReference type="EMBL" id="PYC74083.1"/>
    </source>
</evidence>
<dbReference type="PANTHER" id="PTHR34136:SF1">
    <property type="entry name" value="UDP-N-ACETYL-D-MANNOSAMINURONIC ACID TRANSFERASE"/>
    <property type="match status" value="1"/>
</dbReference>
<evidence type="ECO:0000313" key="5">
    <source>
        <dbReference type="Proteomes" id="UP000248333"/>
    </source>
</evidence>
<dbReference type="EMBL" id="PYBV01000007">
    <property type="protein sequence ID" value="PYC74083.1"/>
    <property type="molecule type" value="Genomic_DNA"/>
</dbReference>
<dbReference type="NCBIfam" id="TIGR00696">
    <property type="entry name" value="wecG_tagA_cpsF"/>
    <property type="match status" value="1"/>
</dbReference>
<reference evidence="4 5" key="1">
    <citation type="submission" date="2018-03" db="EMBL/GenBank/DDBJ databases">
        <title>Bioinformatic expansion and discovery of thiopeptide antibiotics.</title>
        <authorList>
            <person name="Schwalen C.J."/>
            <person name="Hudson G.A."/>
            <person name="Mitchell D.A."/>
        </authorList>
    </citation>
    <scope>NUCLEOTIDE SEQUENCE [LARGE SCALE GENOMIC DNA]</scope>
    <source>
        <strain evidence="4 5">NRRL 8041</strain>
    </source>
</reference>
<protein>
    <submittedName>
        <fullName evidence="4">Glycosyltransferase</fullName>
    </submittedName>
</protein>
<organism evidence="4 5">
    <name type="scientific">Micromonospora arborensis</name>
    <dbReference type="NCBI Taxonomy" id="2116518"/>
    <lineage>
        <taxon>Bacteria</taxon>
        <taxon>Bacillati</taxon>
        <taxon>Actinomycetota</taxon>
        <taxon>Actinomycetes</taxon>
        <taxon>Micromonosporales</taxon>
        <taxon>Micromonosporaceae</taxon>
        <taxon>Micromonospora</taxon>
    </lineage>
</organism>
<feature type="region of interest" description="Disordered" evidence="3">
    <location>
        <begin position="265"/>
        <end position="285"/>
    </location>
</feature>
<gene>
    <name evidence="4" type="ORF">C7C45_05955</name>
</gene>
<evidence type="ECO:0000256" key="2">
    <source>
        <dbReference type="ARBA" id="ARBA00022679"/>
    </source>
</evidence>
<dbReference type="CDD" id="cd06533">
    <property type="entry name" value="Glyco_transf_WecG_TagA"/>
    <property type="match status" value="1"/>
</dbReference>
<dbReference type="AlphaFoldDB" id="A0A318NSB7"/>
<dbReference type="InterPro" id="IPR004629">
    <property type="entry name" value="WecG_TagA_CpsF"/>
</dbReference>
<accession>A0A318NSB7</accession>
<dbReference type="Pfam" id="PF03808">
    <property type="entry name" value="Glyco_tran_WecG"/>
    <property type="match status" value="1"/>
</dbReference>
<dbReference type="RefSeq" id="WP_110562639.1">
    <property type="nucleotide sequence ID" value="NZ_PYBV01000007.1"/>
</dbReference>
<evidence type="ECO:0000256" key="1">
    <source>
        <dbReference type="ARBA" id="ARBA00022676"/>
    </source>
</evidence>
<keyword evidence="2 4" id="KW-0808">Transferase</keyword>
<sequence>MRSYVHGSRVGSRVNVYGVDFDPLQEKDVIQHVVTELAAGRGGQIVTPNVDILRLTRRDRESRAHVESASLVVADGKPLIWASHIAGRPLPARVPGSDLIWSLSAALAEQDRSVYLMGGAPSTPSRAGQVMRSRIPRLRIAGHLSPPFGFDTHPEQLEEVCATVAATQPDLVFVGLGFPKQERVIARLRPLLPRAWFLGCGAAIGFVAGVQRRAPQWMQLSGLEWAHRLASEPARLMRRYLVHDLPFALELLAVSARQRLHLRPEAPADRVAGGPDEPVQAGGQR</sequence>
<dbReference type="GO" id="GO:0016758">
    <property type="term" value="F:hexosyltransferase activity"/>
    <property type="evidence" value="ECO:0007669"/>
    <property type="project" value="TreeGrafter"/>
</dbReference>
<dbReference type="Proteomes" id="UP000248333">
    <property type="component" value="Unassembled WGS sequence"/>
</dbReference>
<keyword evidence="5" id="KW-1185">Reference proteome</keyword>
<keyword evidence="1" id="KW-0328">Glycosyltransferase</keyword>
<dbReference type="PANTHER" id="PTHR34136">
    <property type="match status" value="1"/>
</dbReference>